<gene>
    <name evidence="6" type="ORF">SSX86_011804</name>
</gene>
<feature type="region of interest" description="Disordered" evidence="4">
    <location>
        <begin position="85"/>
        <end position="109"/>
    </location>
</feature>
<keyword evidence="7" id="KW-1185">Reference proteome</keyword>
<accession>A0AAP0GY60</accession>
<dbReference type="InterPro" id="IPR050435">
    <property type="entry name" value="MZM1/LYRM7"/>
</dbReference>
<evidence type="ECO:0000256" key="4">
    <source>
        <dbReference type="SAM" id="MobiDB-lite"/>
    </source>
</evidence>
<dbReference type="InterPro" id="IPR008011">
    <property type="entry name" value="Complex1_LYR_dom"/>
</dbReference>
<dbReference type="AlphaFoldDB" id="A0AAP0GY60"/>
<dbReference type="GO" id="GO:0044183">
    <property type="term" value="F:protein folding chaperone"/>
    <property type="evidence" value="ECO:0007669"/>
    <property type="project" value="TreeGrafter"/>
</dbReference>
<evidence type="ECO:0000256" key="3">
    <source>
        <dbReference type="ARBA" id="ARBA00023186"/>
    </source>
</evidence>
<evidence type="ECO:0000313" key="6">
    <source>
        <dbReference type="EMBL" id="KAK9067693.1"/>
    </source>
</evidence>
<dbReference type="PANTHER" id="PTHR46749:SF1">
    <property type="entry name" value="COMPLEX III ASSEMBLY FACTOR LYRM7"/>
    <property type="match status" value="1"/>
</dbReference>
<evidence type="ECO:0000256" key="2">
    <source>
        <dbReference type="ARBA" id="ARBA00023128"/>
    </source>
</evidence>
<keyword evidence="3" id="KW-0143">Chaperone</keyword>
<dbReference type="InterPro" id="IPR045298">
    <property type="entry name" value="Complex1_LYR_LYRM7"/>
</dbReference>
<evidence type="ECO:0000256" key="1">
    <source>
        <dbReference type="ARBA" id="ARBA00004305"/>
    </source>
</evidence>
<dbReference type="GO" id="GO:0005759">
    <property type="term" value="C:mitochondrial matrix"/>
    <property type="evidence" value="ECO:0007669"/>
    <property type="project" value="UniProtKB-SubCell"/>
</dbReference>
<dbReference type="Proteomes" id="UP001408789">
    <property type="component" value="Unassembled WGS sequence"/>
</dbReference>
<keyword evidence="2" id="KW-0496">Mitochondrion</keyword>
<proteinExistence type="predicted"/>
<organism evidence="6 7">
    <name type="scientific">Deinandra increscens subsp. villosa</name>
    <dbReference type="NCBI Taxonomy" id="3103831"/>
    <lineage>
        <taxon>Eukaryota</taxon>
        <taxon>Viridiplantae</taxon>
        <taxon>Streptophyta</taxon>
        <taxon>Embryophyta</taxon>
        <taxon>Tracheophyta</taxon>
        <taxon>Spermatophyta</taxon>
        <taxon>Magnoliopsida</taxon>
        <taxon>eudicotyledons</taxon>
        <taxon>Gunneridae</taxon>
        <taxon>Pentapetalae</taxon>
        <taxon>asterids</taxon>
        <taxon>campanulids</taxon>
        <taxon>Asterales</taxon>
        <taxon>Asteraceae</taxon>
        <taxon>Asteroideae</taxon>
        <taxon>Heliantheae alliance</taxon>
        <taxon>Madieae</taxon>
        <taxon>Madiinae</taxon>
        <taxon>Deinandra</taxon>
    </lineage>
</organism>
<feature type="domain" description="Complex 1 LYR protein" evidence="5">
    <location>
        <begin position="14"/>
        <end position="66"/>
    </location>
</feature>
<name>A0AAP0GY60_9ASTR</name>
<evidence type="ECO:0000259" key="5">
    <source>
        <dbReference type="Pfam" id="PF05347"/>
    </source>
</evidence>
<protein>
    <recommendedName>
        <fullName evidence="5">Complex 1 LYR protein domain-containing protein</fullName>
    </recommendedName>
</protein>
<dbReference type="PANTHER" id="PTHR46749">
    <property type="entry name" value="COMPLEX III ASSEMBLY FACTOR LYRM7"/>
    <property type="match status" value="1"/>
</dbReference>
<sequence length="109" mass="11982">MAARGLSAEGVTAYRALLRATRKSFAGDTVMLDGSAAEVRKKFEDNRHVTSESEIRKLLEEAREASDFISNMIVQAKLNSRGSYDVKPRKDHAGATLEVPSEEILKKSA</sequence>
<dbReference type="GO" id="GO:0034551">
    <property type="term" value="P:mitochondrial respiratory chain complex III assembly"/>
    <property type="evidence" value="ECO:0007669"/>
    <property type="project" value="InterPro"/>
</dbReference>
<dbReference type="Pfam" id="PF05347">
    <property type="entry name" value="Complex1_LYR"/>
    <property type="match status" value="1"/>
</dbReference>
<comment type="caution">
    <text evidence="6">The sequence shown here is derived from an EMBL/GenBank/DDBJ whole genome shotgun (WGS) entry which is preliminary data.</text>
</comment>
<dbReference type="CDD" id="cd20267">
    <property type="entry name" value="Complex1_LYR_LYRM7"/>
    <property type="match status" value="1"/>
</dbReference>
<comment type="subcellular location">
    <subcellularLocation>
        <location evidence="1">Mitochondrion matrix</location>
    </subcellularLocation>
</comment>
<dbReference type="EMBL" id="JBCNJP010000014">
    <property type="protein sequence ID" value="KAK9067693.1"/>
    <property type="molecule type" value="Genomic_DNA"/>
</dbReference>
<evidence type="ECO:0000313" key="7">
    <source>
        <dbReference type="Proteomes" id="UP001408789"/>
    </source>
</evidence>
<reference evidence="6 7" key="1">
    <citation type="submission" date="2024-04" db="EMBL/GenBank/DDBJ databases">
        <title>The reference genome of an endangered Asteraceae, Deinandra increscens subsp. villosa, native to the Central Coast of California.</title>
        <authorList>
            <person name="Guilliams M."/>
            <person name="Hasenstab-Lehman K."/>
            <person name="Meyer R."/>
            <person name="Mcevoy S."/>
        </authorList>
    </citation>
    <scope>NUCLEOTIDE SEQUENCE [LARGE SCALE GENOMIC DNA]</scope>
    <source>
        <tissue evidence="6">Leaf</tissue>
    </source>
</reference>